<organism evidence="5 6">
    <name type="scientific">Proteus mirabilis</name>
    <dbReference type="NCBI Taxonomy" id="584"/>
    <lineage>
        <taxon>Bacteria</taxon>
        <taxon>Pseudomonadati</taxon>
        <taxon>Pseudomonadota</taxon>
        <taxon>Gammaproteobacteria</taxon>
        <taxon>Enterobacterales</taxon>
        <taxon>Morganellaceae</taxon>
        <taxon>Proteus</taxon>
    </lineage>
</organism>
<accession>A0A379GG54</accession>
<reference evidence="5 6" key="1">
    <citation type="submission" date="2018-06" db="EMBL/GenBank/DDBJ databases">
        <authorList>
            <consortium name="Pathogen Informatics"/>
            <person name="Doyle S."/>
        </authorList>
    </citation>
    <scope>NUCLEOTIDE SEQUENCE [LARGE SCALE GENOMIC DNA]</scope>
    <source>
        <strain evidence="5 6">NCTC11938</strain>
    </source>
</reference>
<dbReference type="GO" id="GO:0005524">
    <property type="term" value="F:ATP binding"/>
    <property type="evidence" value="ECO:0007669"/>
    <property type="project" value="InterPro"/>
</dbReference>
<dbReference type="SUPFAM" id="SSF56719">
    <property type="entry name" value="Type II DNA topoisomerase"/>
    <property type="match status" value="1"/>
</dbReference>
<evidence type="ECO:0000256" key="1">
    <source>
        <dbReference type="ARBA" id="ARBA00000185"/>
    </source>
</evidence>
<dbReference type="GO" id="GO:0005737">
    <property type="term" value="C:cytoplasm"/>
    <property type="evidence" value="ECO:0007669"/>
    <property type="project" value="TreeGrafter"/>
</dbReference>
<evidence type="ECO:0000256" key="2">
    <source>
        <dbReference type="ARBA" id="ARBA00023029"/>
    </source>
</evidence>
<keyword evidence="5" id="KW-0413">Isomerase</keyword>
<evidence type="ECO:0000259" key="4">
    <source>
        <dbReference type="PROSITE" id="PS52040"/>
    </source>
</evidence>
<dbReference type="Gene3D" id="1.10.268.10">
    <property type="entry name" value="Topoisomerase, domain 3"/>
    <property type="match status" value="1"/>
</dbReference>
<dbReference type="GO" id="GO:0009330">
    <property type="term" value="C:DNA topoisomerase type II (double strand cut, ATP-hydrolyzing) complex"/>
    <property type="evidence" value="ECO:0007669"/>
    <property type="project" value="TreeGrafter"/>
</dbReference>
<evidence type="ECO:0000313" key="5">
    <source>
        <dbReference type="EMBL" id="SUC39956.1"/>
    </source>
</evidence>
<evidence type="ECO:0000313" key="6">
    <source>
        <dbReference type="Proteomes" id="UP000254191"/>
    </source>
</evidence>
<protein>
    <submittedName>
        <fullName evidence="5">DNA gyrase subunit A</fullName>
        <ecNumber evidence="5">5.99.1.3</ecNumber>
    </submittedName>
</protein>
<dbReference type="EMBL" id="UGTS01000006">
    <property type="protein sequence ID" value="SUC39956.1"/>
    <property type="molecule type" value="Genomic_DNA"/>
</dbReference>
<feature type="domain" description="Topo IIA-type catalytic" evidence="4">
    <location>
        <begin position="1"/>
        <end position="71"/>
    </location>
</feature>
<evidence type="ECO:0000256" key="3">
    <source>
        <dbReference type="PROSITE-ProRule" id="PRU01384"/>
    </source>
</evidence>
<dbReference type="GO" id="GO:0003677">
    <property type="term" value="F:DNA binding"/>
    <property type="evidence" value="ECO:0007669"/>
    <property type="project" value="UniProtKB-UniRule"/>
</dbReference>
<dbReference type="EC" id="5.99.1.3" evidence="5"/>
<gene>
    <name evidence="5" type="primary">gyrA_3</name>
    <name evidence="5" type="ORF">NCTC11938_04234</name>
</gene>
<dbReference type="PROSITE" id="PS52040">
    <property type="entry name" value="TOPO_IIA"/>
    <property type="match status" value="1"/>
</dbReference>
<dbReference type="PANTHER" id="PTHR43493">
    <property type="entry name" value="DNA GYRASE/TOPOISOMERASE SUBUNIT A"/>
    <property type="match status" value="1"/>
</dbReference>
<dbReference type="InterPro" id="IPR013757">
    <property type="entry name" value="Topo_IIA_A_a_sf"/>
</dbReference>
<comment type="caution">
    <text evidence="3">Lacks conserved residue(s) required for the propagation of feature annotation.</text>
</comment>
<dbReference type="GO" id="GO:0003918">
    <property type="term" value="F:DNA topoisomerase type II (double strand cut, ATP-hydrolyzing) activity"/>
    <property type="evidence" value="ECO:0007669"/>
    <property type="project" value="UniProtKB-EC"/>
</dbReference>
<sequence length="78" mass="9377">MQKLTGLEHEKLLDEYRELLLQIAELLHILRSPERLMDVIREELTAIKTKYNDPRRTEITENTADINIEDLLMKKMWL</sequence>
<keyword evidence="3" id="KW-0238">DNA-binding</keyword>
<dbReference type="Proteomes" id="UP000254191">
    <property type="component" value="Unassembled WGS sequence"/>
</dbReference>
<dbReference type="InterPro" id="IPR013760">
    <property type="entry name" value="Topo_IIA-like_dom_sf"/>
</dbReference>
<dbReference type="GO" id="GO:0006265">
    <property type="term" value="P:DNA topological change"/>
    <property type="evidence" value="ECO:0007669"/>
    <property type="project" value="InterPro"/>
</dbReference>
<comment type="catalytic activity">
    <reaction evidence="1">
        <text>ATP-dependent breakage, passage and rejoining of double-stranded DNA.</text>
        <dbReference type="EC" id="5.6.2.2"/>
    </reaction>
</comment>
<keyword evidence="2" id="KW-0799">Topoisomerase</keyword>
<name>A0A379GG54_PROMI</name>
<dbReference type="InterPro" id="IPR002205">
    <property type="entry name" value="Topo_IIA_dom_A"/>
</dbReference>
<dbReference type="InterPro" id="IPR050220">
    <property type="entry name" value="Type_II_DNA_Topoisomerases"/>
</dbReference>
<dbReference type="AlphaFoldDB" id="A0A379GG54"/>
<dbReference type="PANTHER" id="PTHR43493:SF5">
    <property type="entry name" value="DNA GYRASE SUBUNIT A, CHLOROPLASTIC_MITOCHONDRIAL"/>
    <property type="match status" value="1"/>
</dbReference>
<proteinExistence type="predicted"/>